<dbReference type="GO" id="GO:0005886">
    <property type="term" value="C:plasma membrane"/>
    <property type="evidence" value="ECO:0007669"/>
    <property type="project" value="TreeGrafter"/>
</dbReference>
<name>A0A8J4XRU6_CHIOP</name>
<protein>
    <recommendedName>
        <fullName evidence="6">Anoctamin</fullName>
    </recommendedName>
</protein>
<feature type="transmembrane region" description="Helical" evidence="6">
    <location>
        <begin position="143"/>
        <end position="176"/>
    </location>
</feature>
<reference evidence="8" key="1">
    <citation type="submission" date="2020-07" db="EMBL/GenBank/DDBJ databases">
        <title>The High-quality genome of the commercially important snow crab, Chionoecetes opilio.</title>
        <authorList>
            <person name="Jeong J.-H."/>
            <person name="Ryu S."/>
        </authorList>
    </citation>
    <scope>NUCLEOTIDE SEQUENCE</scope>
    <source>
        <strain evidence="8">MADBK_172401_WGS</strain>
        <tissue evidence="8">Digestive gland</tissue>
    </source>
</reference>
<keyword evidence="4 6" id="KW-1133">Transmembrane helix</keyword>
<evidence type="ECO:0000256" key="1">
    <source>
        <dbReference type="ARBA" id="ARBA00004141"/>
    </source>
</evidence>
<keyword evidence="3 6" id="KW-0812">Transmembrane</keyword>
<keyword evidence="5 6" id="KW-0472">Membrane</keyword>
<dbReference type="Pfam" id="PF04547">
    <property type="entry name" value="Anoctamin"/>
    <property type="match status" value="1"/>
</dbReference>
<dbReference type="PANTHER" id="PTHR12308:SF83">
    <property type="entry name" value="ANOCTAMIN"/>
    <property type="match status" value="1"/>
</dbReference>
<comment type="similarity">
    <text evidence="2 6">Belongs to the anoctamin family.</text>
</comment>
<sequence length="186" mass="20878">MQVSRECRVPQAEADAPGAYKLLSHFRRPIPQRVKDIGVWFKILDSIGKLAVITNAFIIAFTSNFIPELVYRYVVSDGKSLDGFLDYSLSTFQVAEYPPQYRSPDSEAPDYCRYPDYRQPPDGPDRYRYTPIYWHILAARLAFVVVFEVCGVCVCVCVCVCGVCVCVCVCVCVLWVGGLVFFGGGE</sequence>
<evidence type="ECO:0000256" key="5">
    <source>
        <dbReference type="ARBA" id="ARBA00023136"/>
    </source>
</evidence>
<proteinExistence type="inferred from homology"/>
<comment type="subcellular location">
    <subcellularLocation>
        <location evidence="1 6">Membrane</location>
        <topology evidence="1 6">Multi-pass membrane protein</topology>
    </subcellularLocation>
</comment>
<evidence type="ECO:0000313" key="8">
    <source>
        <dbReference type="EMBL" id="KAG0713646.1"/>
    </source>
</evidence>
<dbReference type="Proteomes" id="UP000770661">
    <property type="component" value="Unassembled WGS sequence"/>
</dbReference>
<evidence type="ECO:0000256" key="2">
    <source>
        <dbReference type="ARBA" id="ARBA00009671"/>
    </source>
</evidence>
<dbReference type="InterPro" id="IPR049452">
    <property type="entry name" value="Anoctamin_TM"/>
</dbReference>
<dbReference type="AlphaFoldDB" id="A0A8J4XRU6"/>
<accession>A0A8J4XRU6</accession>
<dbReference type="PANTHER" id="PTHR12308">
    <property type="entry name" value="ANOCTAMIN"/>
    <property type="match status" value="1"/>
</dbReference>
<evidence type="ECO:0000313" key="9">
    <source>
        <dbReference type="Proteomes" id="UP000770661"/>
    </source>
</evidence>
<evidence type="ECO:0000256" key="6">
    <source>
        <dbReference type="RuleBase" id="RU280814"/>
    </source>
</evidence>
<comment type="caution">
    <text evidence="6">Lacks conserved residue(s) required for the propagation of feature annotation.</text>
</comment>
<evidence type="ECO:0000259" key="7">
    <source>
        <dbReference type="Pfam" id="PF04547"/>
    </source>
</evidence>
<evidence type="ECO:0000256" key="4">
    <source>
        <dbReference type="ARBA" id="ARBA00022989"/>
    </source>
</evidence>
<dbReference type="OrthoDB" id="296386at2759"/>
<gene>
    <name evidence="8" type="primary">ANO2_1</name>
    <name evidence="8" type="ORF">GWK47_015743</name>
</gene>
<dbReference type="InterPro" id="IPR007632">
    <property type="entry name" value="Anoctamin"/>
</dbReference>
<feature type="domain" description="Anoctamin transmembrane" evidence="7">
    <location>
        <begin position="19"/>
        <end position="155"/>
    </location>
</feature>
<dbReference type="EMBL" id="JACEEZ010021244">
    <property type="protein sequence ID" value="KAG0713646.1"/>
    <property type="molecule type" value="Genomic_DNA"/>
</dbReference>
<dbReference type="GO" id="GO:0005254">
    <property type="term" value="F:chloride channel activity"/>
    <property type="evidence" value="ECO:0007669"/>
    <property type="project" value="TreeGrafter"/>
</dbReference>
<evidence type="ECO:0000256" key="3">
    <source>
        <dbReference type="ARBA" id="ARBA00022692"/>
    </source>
</evidence>
<comment type="caution">
    <text evidence="8">The sequence shown here is derived from an EMBL/GenBank/DDBJ whole genome shotgun (WGS) entry which is preliminary data.</text>
</comment>
<keyword evidence="9" id="KW-1185">Reference proteome</keyword>
<organism evidence="8 9">
    <name type="scientific">Chionoecetes opilio</name>
    <name type="common">Atlantic snow crab</name>
    <name type="synonym">Cancer opilio</name>
    <dbReference type="NCBI Taxonomy" id="41210"/>
    <lineage>
        <taxon>Eukaryota</taxon>
        <taxon>Metazoa</taxon>
        <taxon>Ecdysozoa</taxon>
        <taxon>Arthropoda</taxon>
        <taxon>Crustacea</taxon>
        <taxon>Multicrustacea</taxon>
        <taxon>Malacostraca</taxon>
        <taxon>Eumalacostraca</taxon>
        <taxon>Eucarida</taxon>
        <taxon>Decapoda</taxon>
        <taxon>Pleocyemata</taxon>
        <taxon>Brachyura</taxon>
        <taxon>Eubrachyura</taxon>
        <taxon>Majoidea</taxon>
        <taxon>Majidae</taxon>
        <taxon>Chionoecetes</taxon>
    </lineage>
</organism>